<protein>
    <submittedName>
        <fullName evidence="1">Uncharacterized protein</fullName>
    </submittedName>
</protein>
<dbReference type="EMBL" id="LAZR01038297">
    <property type="protein sequence ID" value="KKL19940.1"/>
    <property type="molecule type" value="Genomic_DNA"/>
</dbReference>
<comment type="caution">
    <text evidence="1">The sequence shown here is derived from an EMBL/GenBank/DDBJ whole genome shotgun (WGS) entry which is preliminary data.</text>
</comment>
<proteinExistence type="predicted"/>
<gene>
    <name evidence="1" type="ORF">LCGC14_2460430</name>
</gene>
<dbReference type="AlphaFoldDB" id="A0A0F9BE08"/>
<accession>A0A0F9BE08</accession>
<evidence type="ECO:0000313" key="1">
    <source>
        <dbReference type="EMBL" id="KKL19940.1"/>
    </source>
</evidence>
<name>A0A0F9BE08_9ZZZZ</name>
<organism evidence="1">
    <name type="scientific">marine sediment metagenome</name>
    <dbReference type="NCBI Taxonomy" id="412755"/>
    <lineage>
        <taxon>unclassified sequences</taxon>
        <taxon>metagenomes</taxon>
        <taxon>ecological metagenomes</taxon>
    </lineage>
</organism>
<reference evidence="1" key="1">
    <citation type="journal article" date="2015" name="Nature">
        <title>Complex archaea that bridge the gap between prokaryotes and eukaryotes.</title>
        <authorList>
            <person name="Spang A."/>
            <person name="Saw J.H."/>
            <person name="Jorgensen S.L."/>
            <person name="Zaremba-Niedzwiedzka K."/>
            <person name="Martijn J."/>
            <person name="Lind A.E."/>
            <person name="van Eijk R."/>
            <person name="Schleper C."/>
            <person name="Guy L."/>
            <person name="Ettema T.J."/>
        </authorList>
    </citation>
    <scope>NUCLEOTIDE SEQUENCE</scope>
</reference>
<sequence length="108" mass="12413">MINPPKLPEQLRNQAPGIIVVHYKDGDMRQRVFDHALIDQSMPEEVEDGIVTKEDVLRVIVPSIKKSTEAMRWEAGEPEHAGYELYWNGVIVWSEPAPQYFVVPLEED</sequence>